<dbReference type="InterPro" id="IPR003660">
    <property type="entry name" value="HAMP_dom"/>
</dbReference>
<evidence type="ECO:0000259" key="3">
    <source>
        <dbReference type="PROSITE" id="PS50885"/>
    </source>
</evidence>
<dbReference type="InterPro" id="IPR032255">
    <property type="entry name" value="HBM"/>
</dbReference>
<dbReference type="Gene3D" id="1.10.8.500">
    <property type="entry name" value="HAMP domain in histidine kinase"/>
    <property type="match status" value="1"/>
</dbReference>
<protein>
    <submittedName>
        <fullName evidence="5">Methyl-accepting chemotaxis protein</fullName>
    </submittedName>
</protein>
<sequence>MIMSRGLSKSLANASVSLKLAIGFGLVLLMTLMISATGWFSNQALIDRGDRVTAIAQVNELTLQLRINRMSYEALYNAETAAQVRSTLDQLDAALQSARNLLRSPENLQLLDAQTQATRDYRQSFEDMSKAIETREASRSQMGENADKAVDQADRIEAELLKADNILAFNGIVGVSKLIQQARFQVRGYTYSGRPDFEKDANKAIDDAVTGINTLAGDISSDYSPMLQQAIAGLNGYRAAVGKYRDAQAASKAALEKMTTLGVSMLDTSNDLIIRQNKSRDADSAKSVTMIAAATALALVLVLSILAAWVITRQITTPLQETLEVVERVASGDLSRNLKVDRKDELGKLQATIQRMTVSLRELVGGIRDDPDRQRGGRAVSGHRADQRRSQQPEGRNRSGRHRHA</sequence>
<feature type="domain" description="HBM" evidence="4">
    <location>
        <begin position="47"/>
        <end position="284"/>
    </location>
</feature>
<dbReference type="EMBL" id="LJQF01000139">
    <property type="protein sequence ID" value="KPX13964.1"/>
    <property type="molecule type" value="Genomic_DNA"/>
</dbReference>
<dbReference type="SMART" id="SM00304">
    <property type="entry name" value="HAMP"/>
    <property type="match status" value="1"/>
</dbReference>
<evidence type="ECO:0000256" key="1">
    <source>
        <dbReference type="SAM" id="MobiDB-lite"/>
    </source>
</evidence>
<dbReference type="PANTHER" id="PTHR32089:SF112">
    <property type="entry name" value="LYSOZYME-LIKE PROTEIN-RELATED"/>
    <property type="match status" value="1"/>
</dbReference>
<feature type="compositionally biased region" description="Basic and acidic residues" evidence="1">
    <location>
        <begin position="383"/>
        <end position="397"/>
    </location>
</feature>
<keyword evidence="2" id="KW-0812">Transmembrane</keyword>
<organism evidence="5 6">
    <name type="scientific">Pseudomonas syringae pv. daphniphylli</name>
    <dbReference type="NCBI Taxonomy" id="264455"/>
    <lineage>
        <taxon>Bacteria</taxon>
        <taxon>Pseudomonadati</taxon>
        <taxon>Pseudomonadota</taxon>
        <taxon>Gammaproteobacteria</taxon>
        <taxon>Pseudomonadales</taxon>
        <taxon>Pseudomonadaceae</taxon>
        <taxon>Pseudomonas</taxon>
        <taxon>Pseudomonas syringae</taxon>
    </lineage>
</organism>
<feature type="domain" description="HAMP" evidence="3">
    <location>
        <begin position="313"/>
        <end position="365"/>
    </location>
</feature>
<dbReference type="SUPFAM" id="SSF158472">
    <property type="entry name" value="HAMP domain-like"/>
    <property type="match status" value="1"/>
</dbReference>
<feature type="transmembrane region" description="Helical" evidence="2">
    <location>
        <begin position="288"/>
        <end position="311"/>
    </location>
</feature>
<feature type="transmembrane region" description="Helical" evidence="2">
    <location>
        <begin position="20"/>
        <end position="41"/>
    </location>
</feature>
<dbReference type="GO" id="GO:0007165">
    <property type="term" value="P:signal transduction"/>
    <property type="evidence" value="ECO:0007669"/>
    <property type="project" value="InterPro"/>
</dbReference>
<evidence type="ECO:0000256" key="2">
    <source>
        <dbReference type="SAM" id="Phobius"/>
    </source>
</evidence>
<dbReference type="Pfam" id="PF16591">
    <property type="entry name" value="HBM"/>
    <property type="match status" value="1"/>
</dbReference>
<dbReference type="GO" id="GO:0016020">
    <property type="term" value="C:membrane"/>
    <property type="evidence" value="ECO:0007669"/>
    <property type="project" value="InterPro"/>
</dbReference>
<keyword evidence="2" id="KW-1133">Transmembrane helix</keyword>
<dbReference type="PROSITE" id="PS51753">
    <property type="entry name" value="HBM"/>
    <property type="match status" value="1"/>
</dbReference>
<evidence type="ECO:0000259" key="4">
    <source>
        <dbReference type="PROSITE" id="PS51753"/>
    </source>
</evidence>
<dbReference type="Pfam" id="PF00672">
    <property type="entry name" value="HAMP"/>
    <property type="match status" value="1"/>
</dbReference>
<feature type="region of interest" description="Disordered" evidence="1">
    <location>
        <begin position="366"/>
        <end position="405"/>
    </location>
</feature>
<keyword evidence="2" id="KW-0472">Membrane</keyword>
<reference evidence="5 6" key="1">
    <citation type="submission" date="2015-09" db="EMBL/GenBank/DDBJ databases">
        <title>Genome announcement of multiple Pseudomonas syringae strains.</title>
        <authorList>
            <person name="Thakur S."/>
            <person name="Wang P.W."/>
            <person name="Gong Y."/>
            <person name="Weir B.S."/>
            <person name="Guttman D.S."/>
        </authorList>
    </citation>
    <scope>NUCLEOTIDE SEQUENCE [LARGE SCALE GENOMIC DNA]</scope>
    <source>
        <strain evidence="5 6">ICMP9757</strain>
    </source>
</reference>
<dbReference type="Proteomes" id="UP000050345">
    <property type="component" value="Unassembled WGS sequence"/>
</dbReference>
<dbReference type="AlphaFoldDB" id="A0A9X0H509"/>
<name>A0A9X0H509_PSESX</name>
<proteinExistence type="predicted"/>
<accession>A0A9X0H509</accession>
<dbReference type="CDD" id="cd06225">
    <property type="entry name" value="HAMP"/>
    <property type="match status" value="1"/>
</dbReference>
<dbReference type="Gene3D" id="1.20.1440.210">
    <property type="match status" value="2"/>
</dbReference>
<dbReference type="PANTHER" id="PTHR32089">
    <property type="entry name" value="METHYL-ACCEPTING CHEMOTAXIS PROTEIN MCPB"/>
    <property type="match status" value="1"/>
</dbReference>
<dbReference type="PROSITE" id="PS50885">
    <property type="entry name" value="HAMP"/>
    <property type="match status" value="1"/>
</dbReference>
<evidence type="ECO:0000313" key="6">
    <source>
        <dbReference type="Proteomes" id="UP000050345"/>
    </source>
</evidence>
<dbReference type="SMART" id="SM01358">
    <property type="entry name" value="HBM"/>
    <property type="match status" value="1"/>
</dbReference>
<comment type="caution">
    <text evidence="5">The sequence shown here is derived from an EMBL/GenBank/DDBJ whole genome shotgun (WGS) entry which is preliminary data.</text>
</comment>
<evidence type="ECO:0000313" key="5">
    <source>
        <dbReference type="EMBL" id="KPX13964.1"/>
    </source>
</evidence>
<gene>
    <name evidence="5" type="ORF">ALO73_03693</name>
</gene>